<evidence type="ECO:0000313" key="7">
    <source>
        <dbReference type="Proteomes" id="UP000253318"/>
    </source>
</evidence>
<keyword evidence="2" id="KW-0238">DNA-binding</keyword>
<accession>A0A368T383</accession>
<dbReference type="GO" id="GO:0003700">
    <property type="term" value="F:DNA-binding transcription factor activity"/>
    <property type="evidence" value="ECO:0007669"/>
    <property type="project" value="InterPro"/>
</dbReference>
<evidence type="ECO:0000256" key="4">
    <source>
        <dbReference type="SAM" id="MobiDB-lite"/>
    </source>
</evidence>
<dbReference type="InterPro" id="IPR036390">
    <property type="entry name" value="WH_DNA-bd_sf"/>
</dbReference>
<dbReference type="Pfam" id="PF12840">
    <property type="entry name" value="HTH_20"/>
    <property type="match status" value="1"/>
</dbReference>
<dbReference type="OrthoDB" id="4158481at2"/>
<evidence type="ECO:0000256" key="2">
    <source>
        <dbReference type="ARBA" id="ARBA00023125"/>
    </source>
</evidence>
<dbReference type="InterPro" id="IPR051011">
    <property type="entry name" value="Metal_resp_trans_reg"/>
</dbReference>
<dbReference type="SMART" id="SM00418">
    <property type="entry name" value="HTH_ARSR"/>
    <property type="match status" value="1"/>
</dbReference>
<keyword evidence="3" id="KW-0804">Transcription</keyword>
<dbReference type="PRINTS" id="PR00778">
    <property type="entry name" value="HTHARSR"/>
</dbReference>
<keyword evidence="7" id="KW-1185">Reference proteome</keyword>
<name>A0A368T383_9ACTN</name>
<dbReference type="AlphaFoldDB" id="A0A368T383"/>
<evidence type="ECO:0000256" key="3">
    <source>
        <dbReference type="ARBA" id="ARBA00023163"/>
    </source>
</evidence>
<gene>
    <name evidence="6" type="ORF">DEF24_17075</name>
</gene>
<evidence type="ECO:0000256" key="1">
    <source>
        <dbReference type="ARBA" id="ARBA00023015"/>
    </source>
</evidence>
<comment type="caution">
    <text evidence="6">The sequence shown here is derived from an EMBL/GenBank/DDBJ whole genome shotgun (WGS) entry which is preliminary data.</text>
</comment>
<dbReference type="InterPro" id="IPR036388">
    <property type="entry name" value="WH-like_DNA-bd_sf"/>
</dbReference>
<dbReference type="PANTHER" id="PTHR43132">
    <property type="entry name" value="ARSENICAL RESISTANCE OPERON REPRESSOR ARSR-RELATED"/>
    <property type="match status" value="1"/>
</dbReference>
<dbReference type="PANTHER" id="PTHR43132:SF2">
    <property type="entry name" value="ARSENICAL RESISTANCE OPERON REPRESSOR ARSR-RELATED"/>
    <property type="match status" value="1"/>
</dbReference>
<keyword evidence="1" id="KW-0805">Transcription regulation</keyword>
<evidence type="ECO:0000259" key="5">
    <source>
        <dbReference type="SMART" id="SM00418"/>
    </source>
</evidence>
<dbReference type="Gene3D" id="1.10.10.10">
    <property type="entry name" value="Winged helix-like DNA-binding domain superfamily/Winged helix DNA-binding domain"/>
    <property type="match status" value="1"/>
</dbReference>
<protein>
    <submittedName>
        <fullName evidence="6">Transcriptional regulator</fullName>
    </submittedName>
</protein>
<dbReference type="InterPro" id="IPR001845">
    <property type="entry name" value="HTH_ArsR_DNA-bd_dom"/>
</dbReference>
<sequence>MDPTPSPRGRGVPELRALAHPLRLRLLSLLTGTAMSAAEAARAMGETQANVSYHLRRLRAAGLVDLVEEVPIRGGLARRYRHDPDSTDRPAPPGGPAHGAASREDHRLLVSAVAEELRRRSTRRRLDAPGAFTDAELWIDPQVWRDVLERAHQLGTDLHTAARAPHTPGAVPVNATLLLFEMEPGDGGSTARDTSGGGQ</sequence>
<organism evidence="6 7">
    <name type="scientific">Marinitenerispora sediminis</name>
    <dbReference type="NCBI Taxonomy" id="1931232"/>
    <lineage>
        <taxon>Bacteria</taxon>
        <taxon>Bacillati</taxon>
        <taxon>Actinomycetota</taxon>
        <taxon>Actinomycetes</taxon>
        <taxon>Streptosporangiales</taxon>
        <taxon>Nocardiopsidaceae</taxon>
        <taxon>Marinitenerispora</taxon>
    </lineage>
</organism>
<proteinExistence type="predicted"/>
<evidence type="ECO:0000313" key="6">
    <source>
        <dbReference type="EMBL" id="RCV56102.1"/>
    </source>
</evidence>
<feature type="region of interest" description="Disordered" evidence="4">
    <location>
        <begin position="77"/>
        <end position="106"/>
    </location>
</feature>
<dbReference type="SUPFAM" id="SSF46785">
    <property type="entry name" value="Winged helix' DNA-binding domain"/>
    <property type="match status" value="1"/>
</dbReference>
<dbReference type="EMBL" id="QEIN01000135">
    <property type="protein sequence ID" value="RCV56102.1"/>
    <property type="molecule type" value="Genomic_DNA"/>
</dbReference>
<dbReference type="Proteomes" id="UP000253318">
    <property type="component" value="Unassembled WGS sequence"/>
</dbReference>
<feature type="domain" description="HTH arsR-type" evidence="5">
    <location>
        <begin position="15"/>
        <end position="108"/>
    </location>
</feature>
<reference evidence="6 7" key="1">
    <citation type="submission" date="2018-04" db="EMBL/GenBank/DDBJ databases">
        <title>Novel actinobacteria from marine sediment.</title>
        <authorList>
            <person name="Ng Z.Y."/>
            <person name="Tan G.Y.A."/>
        </authorList>
    </citation>
    <scope>NUCLEOTIDE SEQUENCE [LARGE SCALE GENOMIC DNA]</scope>
    <source>
        <strain evidence="6 7">TPS81</strain>
    </source>
</reference>
<dbReference type="GO" id="GO:0003677">
    <property type="term" value="F:DNA binding"/>
    <property type="evidence" value="ECO:0007669"/>
    <property type="project" value="UniProtKB-KW"/>
</dbReference>
<dbReference type="RefSeq" id="WP_114400056.1">
    <property type="nucleotide sequence ID" value="NZ_QEIM01000178.1"/>
</dbReference>